<evidence type="ECO:0000313" key="9">
    <source>
        <dbReference type="Proteomes" id="UP001153620"/>
    </source>
</evidence>
<dbReference type="PANTHER" id="PTHR10736">
    <property type="entry name" value="BESTROPHIN"/>
    <property type="match status" value="1"/>
</dbReference>
<keyword evidence="6" id="KW-0406">Ion transport</keyword>
<comment type="similarity">
    <text evidence="5 6">Belongs to the anion channel-forming bestrophin (TC 1.A.46) family. Calcium-sensitive chloride channel subfamily.</text>
</comment>
<dbReference type="PANTHER" id="PTHR10736:SF65">
    <property type="entry name" value="BESTROPHIN 1, ISOFORM C-RELATED"/>
    <property type="match status" value="1"/>
</dbReference>
<feature type="transmembrane region" description="Helical" evidence="6">
    <location>
        <begin position="149"/>
        <end position="179"/>
    </location>
</feature>
<evidence type="ECO:0000256" key="3">
    <source>
        <dbReference type="ARBA" id="ARBA00022989"/>
    </source>
</evidence>
<evidence type="ECO:0000256" key="1">
    <source>
        <dbReference type="ARBA" id="ARBA00004370"/>
    </source>
</evidence>
<keyword evidence="6" id="KW-0407">Ion channel</keyword>
<dbReference type="Pfam" id="PF01062">
    <property type="entry name" value="Bestrophin"/>
    <property type="match status" value="1"/>
</dbReference>
<keyword evidence="6" id="KW-0868">Chloride</keyword>
<evidence type="ECO:0000313" key="8">
    <source>
        <dbReference type="EMBL" id="CAH1730727.1"/>
    </source>
</evidence>
<feature type="transmembrane region" description="Helical" evidence="6">
    <location>
        <begin position="199"/>
        <end position="221"/>
    </location>
</feature>
<comment type="subcellular location">
    <subcellularLocation>
        <location evidence="6">Cell membrane</location>
        <topology evidence="6">Multi-pass membrane protein</topology>
    </subcellularLocation>
    <subcellularLocation>
        <location evidence="1">Membrane</location>
    </subcellularLocation>
</comment>
<feature type="region of interest" description="Disordered" evidence="7">
    <location>
        <begin position="364"/>
        <end position="398"/>
    </location>
</feature>
<comment type="function">
    <text evidence="6">Forms chloride channels.</text>
</comment>
<keyword evidence="3 6" id="KW-1133">Transmembrane helix</keyword>
<dbReference type="OrthoDB" id="18431at2759"/>
<dbReference type="Proteomes" id="UP001153620">
    <property type="component" value="Chromosome 3"/>
</dbReference>
<dbReference type="InterPro" id="IPR000615">
    <property type="entry name" value="Bestrophin"/>
</dbReference>
<protein>
    <recommendedName>
        <fullName evidence="6">Bestrophin homolog</fullName>
    </recommendedName>
</protein>
<evidence type="ECO:0000256" key="5">
    <source>
        <dbReference type="ARBA" id="ARBA00034769"/>
    </source>
</evidence>
<keyword evidence="6" id="KW-0869">Chloride channel</keyword>
<reference evidence="8" key="2">
    <citation type="submission" date="2022-10" db="EMBL/GenBank/DDBJ databases">
        <authorList>
            <consortium name="ENA_rothamsted_submissions"/>
            <consortium name="culmorum"/>
            <person name="King R."/>
        </authorList>
    </citation>
    <scope>NUCLEOTIDE SEQUENCE</scope>
</reference>
<evidence type="ECO:0000256" key="7">
    <source>
        <dbReference type="SAM" id="MobiDB-lite"/>
    </source>
</evidence>
<dbReference type="AlphaFoldDB" id="A0A9P0J5I7"/>
<dbReference type="GO" id="GO:0034707">
    <property type="term" value="C:chloride channel complex"/>
    <property type="evidence" value="ECO:0007669"/>
    <property type="project" value="UniProtKB-KW"/>
</dbReference>
<evidence type="ECO:0000256" key="6">
    <source>
        <dbReference type="RuleBase" id="RU363126"/>
    </source>
</evidence>
<feature type="compositionally biased region" description="Polar residues" evidence="7">
    <location>
        <begin position="385"/>
        <end position="398"/>
    </location>
</feature>
<dbReference type="GO" id="GO:0005254">
    <property type="term" value="F:chloride channel activity"/>
    <property type="evidence" value="ECO:0007669"/>
    <property type="project" value="UniProtKB-KW"/>
</dbReference>
<sequence>MFLPTILLSLITLGWWNQFLCIPWPHSISVYVSSTIHGYDEVGRALRRTILRYVNLSLVMVFRVLSPRVKKRFPRMDDLILAGLINENELIILQELEQKFPGYSKNWLPICWAANVATRARADGRIKDDFALKTIIEELNKFRGRCGELMNYAMICIPLVYTQVVTVAVYTFFLTALISQQPIKIRNGGTENLSLGENHHLSFLDSLPFMLTLQFIFYMGWLKVAETMINPFGEDDDDFEVNWMIDRNLIMSYLIVDEMHNDHPELLKDQFWNEIPKHLPDLGRTSSKEVIPGHHQKDFFDVDQNPSQFLRQRRTVLIQADEEEEEQPQVALTVNPSRTELKPRSSVIDETYRRLTDVEVTQSLLDKSMQKIRDKAATPKHGSDSETNSSVIDTTKLS</sequence>
<gene>
    <name evidence="8" type="ORF">CHIRRI_LOCUS12732</name>
</gene>
<keyword evidence="6" id="KW-1003">Cell membrane</keyword>
<dbReference type="GO" id="GO:0005886">
    <property type="term" value="C:plasma membrane"/>
    <property type="evidence" value="ECO:0007669"/>
    <property type="project" value="UniProtKB-SubCell"/>
</dbReference>
<keyword evidence="6" id="KW-0813">Transport</keyword>
<dbReference type="InterPro" id="IPR021134">
    <property type="entry name" value="Bestrophin-like"/>
</dbReference>
<evidence type="ECO:0000256" key="2">
    <source>
        <dbReference type="ARBA" id="ARBA00022692"/>
    </source>
</evidence>
<proteinExistence type="inferred from homology"/>
<accession>A0A9P0J5I7</accession>
<evidence type="ECO:0000256" key="4">
    <source>
        <dbReference type="ARBA" id="ARBA00023136"/>
    </source>
</evidence>
<keyword evidence="4 6" id="KW-0472">Membrane</keyword>
<name>A0A9P0J5I7_9DIPT</name>
<feature type="compositionally biased region" description="Basic and acidic residues" evidence="7">
    <location>
        <begin position="368"/>
        <end position="384"/>
    </location>
</feature>
<reference evidence="8" key="1">
    <citation type="submission" date="2022-01" db="EMBL/GenBank/DDBJ databases">
        <authorList>
            <person name="King R."/>
        </authorList>
    </citation>
    <scope>NUCLEOTIDE SEQUENCE</scope>
</reference>
<organism evidence="8 9">
    <name type="scientific">Chironomus riparius</name>
    <dbReference type="NCBI Taxonomy" id="315576"/>
    <lineage>
        <taxon>Eukaryota</taxon>
        <taxon>Metazoa</taxon>
        <taxon>Ecdysozoa</taxon>
        <taxon>Arthropoda</taxon>
        <taxon>Hexapoda</taxon>
        <taxon>Insecta</taxon>
        <taxon>Pterygota</taxon>
        <taxon>Neoptera</taxon>
        <taxon>Endopterygota</taxon>
        <taxon>Diptera</taxon>
        <taxon>Nematocera</taxon>
        <taxon>Chironomoidea</taxon>
        <taxon>Chironomidae</taxon>
        <taxon>Chironominae</taxon>
        <taxon>Chironomus</taxon>
    </lineage>
</organism>
<keyword evidence="2 6" id="KW-0812">Transmembrane</keyword>
<keyword evidence="9" id="KW-1185">Reference proteome</keyword>
<dbReference type="EMBL" id="OU895879">
    <property type="protein sequence ID" value="CAH1730727.1"/>
    <property type="molecule type" value="Genomic_DNA"/>
</dbReference>